<feature type="domain" description="Rubredoxin-like" evidence="8">
    <location>
        <begin position="1"/>
        <end position="52"/>
    </location>
</feature>
<dbReference type="PANTHER" id="PTHR47627">
    <property type="entry name" value="RUBREDOXIN"/>
    <property type="match status" value="1"/>
</dbReference>
<comment type="similarity">
    <text evidence="1 6">Belongs to the rubredoxin family.</text>
</comment>
<comment type="cofactor">
    <cofactor evidence="6 7">
        <name>Fe(3+)</name>
        <dbReference type="ChEBI" id="CHEBI:29034"/>
    </cofactor>
    <text evidence="6 7">Binds 1 Fe(3+) ion per subunit.</text>
</comment>
<evidence type="ECO:0000256" key="5">
    <source>
        <dbReference type="ARBA" id="ARBA00023004"/>
    </source>
</evidence>
<dbReference type="FunFam" id="2.20.28.10:FF:000001">
    <property type="entry name" value="Rubredoxin"/>
    <property type="match status" value="1"/>
</dbReference>
<name>E3H9Y3_ILYPC</name>
<dbReference type="SUPFAM" id="SSF57802">
    <property type="entry name" value="Rubredoxin-like"/>
    <property type="match status" value="1"/>
</dbReference>
<feature type="binding site" evidence="7">
    <location>
        <position position="42"/>
    </location>
    <ligand>
        <name>Fe cation</name>
        <dbReference type="ChEBI" id="CHEBI:24875"/>
    </ligand>
</feature>
<dbReference type="CDD" id="cd00730">
    <property type="entry name" value="rubredoxin"/>
    <property type="match status" value="1"/>
</dbReference>
<feature type="binding site" evidence="7">
    <location>
        <position position="6"/>
    </location>
    <ligand>
        <name>Fe cation</name>
        <dbReference type="ChEBI" id="CHEBI:24875"/>
    </ligand>
</feature>
<evidence type="ECO:0000259" key="8">
    <source>
        <dbReference type="PROSITE" id="PS50903"/>
    </source>
</evidence>
<protein>
    <recommendedName>
        <fullName evidence="6">Rubredoxin</fullName>
    </recommendedName>
</protein>
<dbReference type="PROSITE" id="PS00202">
    <property type="entry name" value="RUBREDOXIN"/>
    <property type="match status" value="1"/>
</dbReference>
<dbReference type="KEGG" id="ipo:Ilyop_1331"/>
<feature type="binding site" evidence="7">
    <location>
        <position position="39"/>
    </location>
    <ligand>
        <name>Fe cation</name>
        <dbReference type="ChEBI" id="CHEBI:24875"/>
    </ligand>
</feature>
<keyword evidence="10" id="KW-1185">Reference proteome</keyword>
<dbReference type="PANTHER" id="PTHR47627:SF1">
    <property type="entry name" value="RUBREDOXIN-1-RELATED"/>
    <property type="match status" value="1"/>
</dbReference>
<dbReference type="InterPro" id="IPR024922">
    <property type="entry name" value="Rubredoxin"/>
</dbReference>
<dbReference type="InterPro" id="IPR024935">
    <property type="entry name" value="Rubredoxin_dom"/>
</dbReference>
<sequence length="53" mass="5920">MEKWRCVPCGYIYDPEIGDEAGGIKPGVKFEDLPEDWVCPLCGAPKEDFESAQ</sequence>
<dbReference type="GO" id="GO:0009055">
    <property type="term" value="F:electron transfer activity"/>
    <property type="evidence" value="ECO:0007669"/>
    <property type="project" value="InterPro"/>
</dbReference>
<evidence type="ECO:0000256" key="4">
    <source>
        <dbReference type="ARBA" id="ARBA00022982"/>
    </source>
</evidence>
<dbReference type="GO" id="GO:0005506">
    <property type="term" value="F:iron ion binding"/>
    <property type="evidence" value="ECO:0007669"/>
    <property type="project" value="InterPro"/>
</dbReference>
<proteinExistence type="inferred from homology"/>
<dbReference type="PROSITE" id="PS50903">
    <property type="entry name" value="RUBREDOXIN_LIKE"/>
    <property type="match status" value="1"/>
</dbReference>
<dbReference type="AlphaFoldDB" id="E3H9Y3"/>
<dbReference type="EMBL" id="CP002281">
    <property type="protein sequence ID" value="ADO83111.1"/>
    <property type="molecule type" value="Genomic_DNA"/>
</dbReference>
<gene>
    <name evidence="9" type="ordered locus">Ilyop_1331</name>
</gene>
<reference evidence="9 10" key="1">
    <citation type="journal article" date="2010" name="Stand. Genomic Sci.">
        <title>Complete genome sequence of Ilyobacter polytropus type strain (CuHbu1).</title>
        <authorList>
            <person name="Sikorski J."/>
            <person name="Chertkov O."/>
            <person name="Lapidus A."/>
            <person name="Nolan M."/>
            <person name="Lucas S."/>
            <person name="Del Rio T.G."/>
            <person name="Tice H."/>
            <person name="Cheng J.F."/>
            <person name="Tapia R."/>
            <person name="Han C."/>
            <person name="Goodwin L."/>
            <person name="Pitluck S."/>
            <person name="Liolios K."/>
            <person name="Ivanova N."/>
            <person name="Mavromatis K."/>
            <person name="Mikhailova N."/>
            <person name="Pati A."/>
            <person name="Chen A."/>
            <person name="Palaniappan K."/>
            <person name="Land M."/>
            <person name="Hauser L."/>
            <person name="Chang Y.J."/>
            <person name="Jeffries C.D."/>
            <person name="Brambilla E."/>
            <person name="Yasawong M."/>
            <person name="Rohde M."/>
            <person name="Pukall R."/>
            <person name="Spring S."/>
            <person name="Goker M."/>
            <person name="Woyke T."/>
            <person name="Bristow J."/>
            <person name="Eisen J.A."/>
            <person name="Markowitz V."/>
            <person name="Hugenholtz P."/>
            <person name="Kyrpides N.C."/>
            <person name="Klenk H.P."/>
        </authorList>
    </citation>
    <scope>NUCLEOTIDE SEQUENCE [LARGE SCALE GENOMIC DNA]</scope>
    <source>
        <strain evidence="10">ATCC 51220 / DSM 2926 / LMG 16218 / CuHBu1</strain>
    </source>
</reference>
<dbReference type="InterPro" id="IPR024934">
    <property type="entry name" value="Rubredoxin-like_dom"/>
</dbReference>
<keyword evidence="4 6" id="KW-0249">Electron transport</keyword>
<dbReference type="eggNOG" id="COG1773">
    <property type="taxonomic scope" value="Bacteria"/>
</dbReference>
<dbReference type="NCBIfam" id="NF045768">
    <property type="entry name" value="RubredRD"/>
    <property type="match status" value="1"/>
</dbReference>
<feature type="binding site" evidence="7">
    <location>
        <position position="9"/>
    </location>
    <ligand>
        <name>Fe cation</name>
        <dbReference type="ChEBI" id="CHEBI:24875"/>
    </ligand>
</feature>
<evidence type="ECO:0000256" key="2">
    <source>
        <dbReference type="ARBA" id="ARBA00022448"/>
    </source>
</evidence>
<dbReference type="Proteomes" id="UP000006875">
    <property type="component" value="Chromosome"/>
</dbReference>
<evidence type="ECO:0000256" key="3">
    <source>
        <dbReference type="ARBA" id="ARBA00022723"/>
    </source>
</evidence>
<evidence type="ECO:0000256" key="1">
    <source>
        <dbReference type="ARBA" id="ARBA00005337"/>
    </source>
</evidence>
<dbReference type="RefSeq" id="WP_013387778.1">
    <property type="nucleotide sequence ID" value="NC_014632.1"/>
</dbReference>
<keyword evidence="2 6" id="KW-0813">Transport</keyword>
<evidence type="ECO:0000256" key="7">
    <source>
        <dbReference type="PIRSR" id="PIRSR000071-1"/>
    </source>
</evidence>
<dbReference type="InterPro" id="IPR018527">
    <property type="entry name" value="Rubredoxin_Fe_BS"/>
</dbReference>
<dbReference type="Gene3D" id="2.20.28.10">
    <property type="match status" value="1"/>
</dbReference>
<evidence type="ECO:0000313" key="10">
    <source>
        <dbReference type="Proteomes" id="UP000006875"/>
    </source>
</evidence>
<dbReference type="InterPro" id="IPR050526">
    <property type="entry name" value="Rubredoxin_ET"/>
</dbReference>
<dbReference type="Pfam" id="PF00301">
    <property type="entry name" value="Rubredoxin"/>
    <property type="match status" value="1"/>
</dbReference>
<accession>E3H9Y3</accession>
<dbReference type="GO" id="GO:0043448">
    <property type="term" value="P:alkane catabolic process"/>
    <property type="evidence" value="ECO:0007669"/>
    <property type="project" value="TreeGrafter"/>
</dbReference>
<dbReference type="PIRSF" id="PIRSF000071">
    <property type="entry name" value="Rubredoxin"/>
    <property type="match status" value="1"/>
</dbReference>
<evidence type="ECO:0000313" key="9">
    <source>
        <dbReference type="EMBL" id="ADO83111.1"/>
    </source>
</evidence>
<dbReference type="OrthoDB" id="9758182at2"/>
<keyword evidence="5 6" id="KW-0408">Iron</keyword>
<keyword evidence="3 6" id="KW-0479">Metal-binding</keyword>
<organism evidence="9 10">
    <name type="scientific">Ilyobacter polytropus (strain ATCC 51220 / DSM 2926 / LMG 16218 / CuHBu1)</name>
    <dbReference type="NCBI Taxonomy" id="572544"/>
    <lineage>
        <taxon>Bacteria</taxon>
        <taxon>Fusobacteriati</taxon>
        <taxon>Fusobacteriota</taxon>
        <taxon>Fusobacteriia</taxon>
        <taxon>Fusobacteriales</taxon>
        <taxon>Fusobacteriaceae</taxon>
        <taxon>Ilyobacter</taxon>
    </lineage>
</organism>
<dbReference type="STRING" id="572544.Ilyop_1331"/>
<evidence type="ECO:0000256" key="6">
    <source>
        <dbReference type="PIRNR" id="PIRNR000071"/>
    </source>
</evidence>
<dbReference type="HOGENOM" id="CLU_128747_3_3_0"/>
<dbReference type="PRINTS" id="PR00163">
    <property type="entry name" value="RUBREDOXIN"/>
</dbReference>